<comment type="caution">
    <text evidence="2">The sequence shown here is derived from an EMBL/GenBank/DDBJ whole genome shotgun (WGS) entry which is preliminary data.</text>
</comment>
<keyword evidence="3" id="KW-1185">Reference proteome</keyword>
<evidence type="ECO:0008006" key="4">
    <source>
        <dbReference type="Google" id="ProtNLM"/>
    </source>
</evidence>
<accession>A0ABQ5C5T4</accession>
<name>A0ABQ5C5T4_9ASTR</name>
<dbReference type="Proteomes" id="UP001151760">
    <property type="component" value="Unassembled WGS sequence"/>
</dbReference>
<proteinExistence type="predicted"/>
<feature type="coiled-coil region" evidence="1">
    <location>
        <begin position="89"/>
        <end position="154"/>
    </location>
</feature>
<organism evidence="2 3">
    <name type="scientific">Tanacetum coccineum</name>
    <dbReference type="NCBI Taxonomy" id="301880"/>
    <lineage>
        <taxon>Eukaryota</taxon>
        <taxon>Viridiplantae</taxon>
        <taxon>Streptophyta</taxon>
        <taxon>Embryophyta</taxon>
        <taxon>Tracheophyta</taxon>
        <taxon>Spermatophyta</taxon>
        <taxon>Magnoliopsida</taxon>
        <taxon>eudicotyledons</taxon>
        <taxon>Gunneridae</taxon>
        <taxon>Pentapetalae</taxon>
        <taxon>asterids</taxon>
        <taxon>campanulids</taxon>
        <taxon>Asterales</taxon>
        <taxon>Asteraceae</taxon>
        <taxon>Asteroideae</taxon>
        <taxon>Anthemideae</taxon>
        <taxon>Anthemidinae</taxon>
        <taxon>Tanacetum</taxon>
    </lineage>
</organism>
<dbReference type="EMBL" id="BQNB010013971">
    <property type="protein sequence ID" value="GJT22476.1"/>
    <property type="molecule type" value="Genomic_DNA"/>
</dbReference>
<sequence length="179" mass="20653">MGAQTQGRHEHDLEPDFEFTALEEVYTAESDISTDNVPVSTAGAEVSIVSLEVEIAAESLVYIRRSAAKRKDKGKAIIKEVKPVQKKTKLQLEQERLRYEEALRLQEQLDEEERQRIARVHKESNTFNAEEWDNIQAQIEADEELAQKLQAEERGKFSEAEKARLLVEMINERKRLFAQ</sequence>
<evidence type="ECO:0000256" key="1">
    <source>
        <dbReference type="SAM" id="Coils"/>
    </source>
</evidence>
<reference evidence="2" key="1">
    <citation type="journal article" date="2022" name="Int. J. Mol. Sci.">
        <title>Draft Genome of Tanacetum Coccineum: Genomic Comparison of Closely Related Tanacetum-Family Plants.</title>
        <authorList>
            <person name="Yamashiro T."/>
            <person name="Shiraishi A."/>
            <person name="Nakayama K."/>
            <person name="Satake H."/>
        </authorList>
    </citation>
    <scope>NUCLEOTIDE SEQUENCE</scope>
</reference>
<protein>
    <recommendedName>
        <fullName evidence="4">Clathrin light chain</fullName>
    </recommendedName>
</protein>
<reference evidence="2" key="2">
    <citation type="submission" date="2022-01" db="EMBL/GenBank/DDBJ databases">
        <authorList>
            <person name="Yamashiro T."/>
            <person name="Shiraishi A."/>
            <person name="Satake H."/>
            <person name="Nakayama K."/>
        </authorList>
    </citation>
    <scope>NUCLEOTIDE SEQUENCE</scope>
</reference>
<evidence type="ECO:0000313" key="2">
    <source>
        <dbReference type="EMBL" id="GJT22476.1"/>
    </source>
</evidence>
<keyword evidence="1" id="KW-0175">Coiled coil</keyword>
<gene>
    <name evidence="2" type="ORF">Tco_0892413</name>
</gene>
<evidence type="ECO:0000313" key="3">
    <source>
        <dbReference type="Proteomes" id="UP001151760"/>
    </source>
</evidence>